<keyword evidence="4" id="KW-0131">Cell cycle</keyword>
<accession>A0A162M8S5</accession>
<dbReference type="SUPFAM" id="SSF46785">
    <property type="entry name" value="Winged helix' DNA-binding domain"/>
    <property type="match status" value="2"/>
</dbReference>
<keyword evidence="2" id="KW-0132">Cell division</keyword>
<dbReference type="GO" id="GO:0051304">
    <property type="term" value="P:chromosome separation"/>
    <property type="evidence" value="ECO:0007669"/>
    <property type="project" value="InterPro"/>
</dbReference>
<gene>
    <name evidence="5" type="primary">scpB</name>
    <name evidence="5" type="ORF">ATZ99_19860</name>
</gene>
<dbReference type="InterPro" id="IPR036388">
    <property type="entry name" value="WH-like_DNA-bd_sf"/>
</dbReference>
<dbReference type="RefSeq" id="WP_068749079.1">
    <property type="nucleotide sequence ID" value="NZ_LOHZ01000042.1"/>
</dbReference>
<sequence length="177" mass="20180">MDGEFLMAVIEAIAFSSGEPVSIKEISNALGISQEEIINTIENLKMEYEKISRGIFLSIIGEKIRLTTKPEVFPYLEKLFKQKTKVKLKRAALETLAIIMFKQPITKTEIEMIRGVNVEKTLNSLIEKGLIKEVDRLDAPGKPILYGITDYCLEYFGLESIEKLKDEYENRKNAETN</sequence>
<evidence type="ECO:0000313" key="5">
    <source>
        <dbReference type="EMBL" id="KYO64550.1"/>
    </source>
</evidence>
<dbReference type="PATRIC" id="fig|520767.4.peg.2107"/>
<reference evidence="5 6" key="1">
    <citation type="submission" date="2015-12" db="EMBL/GenBank/DDBJ databases">
        <title>Draft genome of Thermovenabulum gondwanense isolated from a red thermophilic microbial mat colonisisng an outflow channel of a bore well.</title>
        <authorList>
            <person name="Patel B.K."/>
        </authorList>
    </citation>
    <scope>NUCLEOTIDE SEQUENCE [LARGE SCALE GENOMIC DNA]</scope>
    <source>
        <strain evidence="5 6">R270</strain>
    </source>
</reference>
<evidence type="ECO:0000256" key="1">
    <source>
        <dbReference type="ARBA" id="ARBA00022490"/>
    </source>
</evidence>
<keyword evidence="3" id="KW-0159">Chromosome partition</keyword>
<dbReference type="InterPro" id="IPR005234">
    <property type="entry name" value="ScpB_csome_segregation"/>
</dbReference>
<dbReference type="PANTHER" id="PTHR34298">
    <property type="entry name" value="SEGREGATION AND CONDENSATION PROTEIN B"/>
    <property type="match status" value="1"/>
</dbReference>
<dbReference type="InterPro" id="IPR036390">
    <property type="entry name" value="WH_DNA-bd_sf"/>
</dbReference>
<keyword evidence="6" id="KW-1185">Reference proteome</keyword>
<dbReference type="PANTHER" id="PTHR34298:SF2">
    <property type="entry name" value="SEGREGATION AND CONDENSATION PROTEIN B"/>
    <property type="match status" value="1"/>
</dbReference>
<comment type="caution">
    <text evidence="5">The sequence shown here is derived from an EMBL/GenBank/DDBJ whole genome shotgun (WGS) entry which is preliminary data.</text>
</comment>
<evidence type="ECO:0000256" key="4">
    <source>
        <dbReference type="ARBA" id="ARBA00023306"/>
    </source>
</evidence>
<dbReference type="PIRSF" id="PIRSF019345">
    <property type="entry name" value="ScpB"/>
    <property type="match status" value="1"/>
</dbReference>
<protein>
    <submittedName>
        <fullName evidence="5">Segregation and condensation protein B</fullName>
    </submittedName>
</protein>
<evidence type="ECO:0000256" key="2">
    <source>
        <dbReference type="ARBA" id="ARBA00022618"/>
    </source>
</evidence>
<dbReference type="Pfam" id="PF04079">
    <property type="entry name" value="SMC_ScpB"/>
    <property type="match status" value="1"/>
</dbReference>
<organism evidence="5 6">
    <name type="scientific">Thermovenabulum gondwanense</name>
    <dbReference type="NCBI Taxonomy" id="520767"/>
    <lineage>
        <taxon>Bacteria</taxon>
        <taxon>Bacillati</taxon>
        <taxon>Bacillota</taxon>
        <taxon>Clostridia</taxon>
        <taxon>Thermosediminibacterales</taxon>
        <taxon>Thermosediminibacteraceae</taxon>
        <taxon>Thermovenabulum</taxon>
    </lineage>
</organism>
<evidence type="ECO:0000313" key="6">
    <source>
        <dbReference type="Proteomes" id="UP000075737"/>
    </source>
</evidence>
<name>A0A162M8S5_9FIRM</name>
<dbReference type="OrthoDB" id="9806226at2"/>
<dbReference type="EMBL" id="LOHZ01000042">
    <property type="protein sequence ID" value="KYO64550.1"/>
    <property type="molecule type" value="Genomic_DNA"/>
</dbReference>
<keyword evidence="1" id="KW-0963">Cytoplasm</keyword>
<dbReference type="Gene3D" id="1.10.10.10">
    <property type="entry name" value="Winged helix-like DNA-binding domain superfamily/Winged helix DNA-binding domain"/>
    <property type="match status" value="2"/>
</dbReference>
<evidence type="ECO:0000256" key="3">
    <source>
        <dbReference type="ARBA" id="ARBA00022829"/>
    </source>
</evidence>
<dbReference type="GO" id="GO:0051301">
    <property type="term" value="P:cell division"/>
    <property type="evidence" value="ECO:0007669"/>
    <property type="project" value="UniProtKB-KW"/>
</dbReference>
<dbReference type="STRING" id="520767.ATZ99_19860"/>
<dbReference type="Proteomes" id="UP000075737">
    <property type="component" value="Unassembled WGS sequence"/>
</dbReference>
<dbReference type="NCBIfam" id="TIGR00281">
    <property type="entry name" value="SMC-Scp complex subunit ScpB"/>
    <property type="match status" value="1"/>
</dbReference>
<proteinExistence type="predicted"/>
<dbReference type="AlphaFoldDB" id="A0A162M8S5"/>